<evidence type="ECO:0000259" key="1">
    <source>
        <dbReference type="PROSITE" id="PS50994"/>
    </source>
</evidence>
<feature type="domain" description="Integrase catalytic" evidence="1">
    <location>
        <begin position="10"/>
        <end position="133"/>
    </location>
</feature>
<dbReference type="GO" id="GO:0015074">
    <property type="term" value="P:DNA integration"/>
    <property type="evidence" value="ECO:0007669"/>
    <property type="project" value="InterPro"/>
</dbReference>
<evidence type="ECO:0000313" key="2">
    <source>
        <dbReference type="EMBL" id="CAI6366427.1"/>
    </source>
</evidence>
<dbReference type="InterPro" id="IPR001584">
    <property type="entry name" value="Integrase_cat-core"/>
</dbReference>
<keyword evidence="3" id="KW-1185">Reference proteome</keyword>
<dbReference type="Proteomes" id="UP001160148">
    <property type="component" value="Unassembled WGS sequence"/>
</dbReference>
<dbReference type="InterPro" id="IPR036397">
    <property type="entry name" value="RNaseH_sf"/>
</dbReference>
<proteinExistence type="predicted"/>
<dbReference type="PROSITE" id="PS50994">
    <property type="entry name" value="INTEGRASE"/>
    <property type="match status" value="1"/>
</dbReference>
<evidence type="ECO:0000313" key="3">
    <source>
        <dbReference type="Proteomes" id="UP001160148"/>
    </source>
</evidence>
<organism evidence="2 3">
    <name type="scientific">Macrosiphum euphorbiae</name>
    <name type="common">potato aphid</name>
    <dbReference type="NCBI Taxonomy" id="13131"/>
    <lineage>
        <taxon>Eukaryota</taxon>
        <taxon>Metazoa</taxon>
        <taxon>Ecdysozoa</taxon>
        <taxon>Arthropoda</taxon>
        <taxon>Hexapoda</taxon>
        <taxon>Insecta</taxon>
        <taxon>Pterygota</taxon>
        <taxon>Neoptera</taxon>
        <taxon>Paraneoptera</taxon>
        <taxon>Hemiptera</taxon>
        <taxon>Sternorrhyncha</taxon>
        <taxon>Aphidomorpha</taxon>
        <taxon>Aphidoidea</taxon>
        <taxon>Aphididae</taxon>
        <taxon>Macrosiphini</taxon>
        <taxon>Macrosiphum</taxon>
    </lineage>
</organism>
<dbReference type="PANTHER" id="PTHR47331">
    <property type="entry name" value="PHD-TYPE DOMAIN-CONTAINING PROTEIN"/>
    <property type="match status" value="1"/>
</dbReference>
<dbReference type="EMBL" id="CARXXK010000004">
    <property type="protein sequence ID" value="CAI6366427.1"/>
    <property type="molecule type" value="Genomic_DNA"/>
</dbReference>
<dbReference type="Gene3D" id="3.30.420.10">
    <property type="entry name" value="Ribonuclease H-like superfamily/Ribonuclease H"/>
    <property type="match status" value="1"/>
</dbReference>
<reference evidence="2 3" key="1">
    <citation type="submission" date="2023-01" db="EMBL/GenBank/DDBJ databases">
        <authorList>
            <person name="Whitehead M."/>
        </authorList>
    </citation>
    <scope>NUCLEOTIDE SEQUENCE [LARGE SCALE GENOMIC DNA]</scope>
</reference>
<protein>
    <recommendedName>
        <fullName evidence="1">Integrase catalytic domain-containing protein</fullName>
    </recommendedName>
</protein>
<dbReference type="AlphaFoldDB" id="A0AAV0XEA6"/>
<name>A0AAV0XEA6_9HEMI</name>
<dbReference type="GO" id="GO:0003676">
    <property type="term" value="F:nucleic acid binding"/>
    <property type="evidence" value="ECO:0007669"/>
    <property type="project" value="InterPro"/>
</dbReference>
<dbReference type="InterPro" id="IPR012337">
    <property type="entry name" value="RNaseH-like_sf"/>
</dbReference>
<accession>A0AAV0XEA6</accession>
<sequence>MSDLPSSRVTPSRPFLHVGIDFAGPFMIAEGRRKNARSIKCYLSVFICMAVKAVHIEVVTDLSTEAFLAALQRFVARRGKPSGIYSDCGTNFKGADQQLRNTLLSSTARTRYINDIPCTWHFNPPAAPHFGGI</sequence>
<dbReference type="SUPFAM" id="SSF53098">
    <property type="entry name" value="Ribonuclease H-like"/>
    <property type="match status" value="1"/>
</dbReference>
<comment type="caution">
    <text evidence="2">The sequence shown here is derived from an EMBL/GenBank/DDBJ whole genome shotgun (WGS) entry which is preliminary data.</text>
</comment>
<gene>
    <name evidence="2" type="ORF">MEUPH1_LOCUS21014</name>
</gene>